<proteinExistence type="predicted"/>
<evidence type="ECO:0000313" key="1">
    <source>
        <dbReference type="EMBL" id="MDO5975832.1"/>
    </source>
</evidence>
<name>A0ABT8WRL5_9FLAO</name>
<dbReference type="RefSeq" id="WP_303303067.1">
    <property type="nucleotide sequence ID" value="NZ_BAABDA010000046.1"/>
</dbReference>
<reference evidence="1" key="1">
    <citation type="submission" date="2023-07" db="EMBL/GenBank/DDBJ databases">
        <title>Two novel species in the genus Flavivirga.</title>
        <authorList>
            <person name="Kwon K."/>
        </authorList>
    </citation>
    <scope>NUCLEOTIDE SEQUENCE</scope>
    <source>
        <strain evidence="1">KACC 14158</strain>
    </source>
</reference>
<comment type="caution">
    <text evidence="1">The sequence shown here is derived from an EMBL/GenBank/DDBJ whole genome shotgun (WGS) entry which is preliminary data.</text>
</comment>
<protein>
    <submittedName>
        <fullName evidence="1">Uncharacterized protein</fullName>
    </submittedName>
</protein>
<keyword evidence="2" id="KW-1185">Reference proteome</keyword>
<dbReference type="EMBL" id="JAUOEL010000006">
    <property type="protein sequence ID" value="MDO5975832.1"/>
    <property type="molecule type" value="Genomic_DNA"/>
</dbReference>
<gene>
    <name evidence="1" type="ORF">Q4Q40_16675</name>
</gene>
<organism evidence="1 2">
    <name type="scientific">Flavivirga jejuensis</name>
    <dbReference type="NCBI Taxonomy" id="870487"/>
    <lineage>
        <taxon>Bacteria</taxon>
        <taxon>Pseudomonadati</taxon>
        <taxon>Bacteroidota</taxon>
        <taxon>Flavobacteriia</taxon>
        <taxon>Flavobacteriales</taxon>
        <taxon>Flavobacteriaceae</taxon>
        <taxon>Flavivirga</taxon>
    </lineage>
</organism>
<evidence type="ECO:0000313" key="2">
    <source>
        <dbReference type="Proteomes" id="UP001176806"/>
    </source>
</evidence>
<dbReference type="Proteomes" id="UP001176806">
    <property type="component" value="Unassembled WGS sequence"/>
</dbReference>
<accession>A0ABT8WRL5</accession>
<sequence>MEKRIRIGYADGGGGFQFYIPVTFINKTHQTGIIYKIQLMVNEISTPEKIYKIDLARFSKIDEQSNRFLDNELPHAITVNGKSSVNKLLRFSWWNASQPRLIIDQPRYVLTFNFWTTNKTKPIQIKHDLILNKKIIEELERFRVQKSASSIGVPLDGESPNNEIIRKV</sequence>